<dbReference type="EMBL" id="LK052921">
    <property type="protein sequence ID" value="CDR47712.1"/>
    <property type="molecule type" value="Genomic_DNA"/>
</dbReference>
<dbReference type="InterPro" id="IPR029033">
    <property type="entry name" value="His_PPase_superfam"/>
</dbReference>
<dbReference type="Gene3D" id="3.40.50.1240">
    <property type="entry name" value="Phosphoglycerate mutase-like"/>
    <property type="match status" value="1"/>
</dbReference>
<organism evidence="1">
    <name type="scientific">Cyberlindnera fabianii</name>
    <name type="common">Yeast</name>
    <name type="synonym">Hansenula fabianii</name>
    <dbReference type="NCBI Taxonomy" id="36022"/>
    <lineage>
        <taxon>Eukaryota</taxon>
        <taxon>Fungi</taxon>
        <taxon>Dikarya</taxon>
        <taxon>Ascomycota</taxon>
        <taxon>Saccharomycotina</taxon>
        <taxon>Saccharomycetes</taxon>
        <taxon>Phaffomycetales</taxon>
        <taxon>Phaffomycetaceae</taxon>
        <taxon>Cyberlindnera</taxon>
    </lineage>
</organism>
<gene>
    <name evidence="1" type="ORF">CYFA0S_36e00694g</name>
</gene>
<dbReference type="OrthoDB" id="10262962at2759"/>
<dbReference type="PhylomeDB" id="A0A061BCK5"/>
<sequence>MVSTRRHTLNCSVVLNTSSITCLERLAMVMKLNVTSEQFDTVMKLDHWEYDYYTLCSSSDAAEYCKFRYGNFTTELGSRYEQVGDGSRAVKYLHNIAHDGSLPGLVSLLSDFIDLGQVWVQRWRSKCTRIRARTIVET</sequence>
<reference evidence="1" key="1">
    <citation type="journal article" date="2014" name="Genome Announc.">
        <title>Genome sequence of the yeast Cyberlindnera fabianii (Hansenula fabianii).</title>
        <authorList>
            <person name="Freel K.C."/>
            <person name="Sarilar V."/>
            <person name="Neuveglise C."/>
            <person name="Devillers H."/>
            <person name="Friedrich A."/>
            <person name="Schacherer J."/>
        </authorList>
    </citation>
    <scope>NUCLEOTIDE SEQUENCE</scope>
    <source>
        <strain evidence="1">YJS4271</strain>
    </source>
</reference>
<proteinExistence type="predicted"/>
<protein>
    <submittedName>
        <fullName evidence="1">CYFA0S36e00694g1_1</fullName>
    </submittedName>
</protein>
<dbReference type="VEuPathDB" id="FungiDB:BON22_4013"/>
<dbReference type="AlphaFoldDB" id="A0A061BCK5"/>
<accession>A0A061BCK5</accession>
<evidence type="ECO:0000313" key="1">
    <source>
        <dbReference type="EMBL" id="CDR47712.1"/>
    </source>
</evidence>
<dbReference type="SUPFAM" id="SSF53254">
    <property type="entry name" value="Phosphoglycerate mutase-like"/>
    <property type="match status" value="1"/>
</dbReference>
<name>A0A061BCK5_CYBFA</name>